<reference evidence="2 3" key="1">
    <citation type="submission" date="2016-10" db="EMBL/GenBank/DDBJ databases">
        <authorList>
            <person name="de Groot N.N."/>
        </authorList>
    </citation>
    <scope>NUCLEOTIDE SEQUENCE [LARGE SCALE GENOMIC DNA]</scope>
    <source>
        <strain evidence="2 3">AR32</strain>
    </source>
</reference>
<dbReference type="RefSeq" id="WP_143058330.1">
    <property type="nucleotide sequence ID" value="NZ_FNUV01000002.1"/>
</dbReference>
<organism evidence="2 3">
    <name type="scientific">Xylanibacter ruminicola</name>
    <name type="common">Prevotella ruminicola</name>
    <dbReference type="NCBI Taxonomy" id="839"/>
    <lineage>
        <taxon>Bacteria</taxon>
        <taxon>Pseudomonadati</taxon>
        <taxon>Bacteroidota</taxon>
        <taxon>Bacteroidia</taxon>
        <taxon>Bacteroidales</taxon>
        <taxon>Prevotellaceae</taxon>
        <taxon>Xylanibacter</taxon>
    </lineage>
</organism>
<dbReference type="EMBL" id="FNUV01000002">
    <property type="protein sequence ID" value="SEF62931.1"/>
    <property type="molecule type" value="Genomic_DNA"/>
</dbReference>
<evidence type="ECO:0000256" key="1">
    <source>
        <dbReference type="SAM" id="SignalP"/>
    </source>
</evidence>
<gene>
    <name evidence="2" type="ORF">SAMN05216354_1098</name>
</gene>
<protein>
    <recommendedName>
        <fullName evidence="4">Lipoprotein</fullName>
    </recommendedName>
</protein>
<sequence length="200" mass="22833">MRKILMTLAAVVCCAMVLSVFTAYGNKEESATSETSKDSMAVVINLDSIVIKPYLAFGSTLTDVEKYMTENFADFAIVNANALIRIDKEGDICYGRYYNKGNRQIRFHFSYDDGNDFFYCAYDYFFPVPLESVISELKRNGFVNKGEVRFEDYNADICYLFLSANETIEVLLFSWKKDGGSWSISFQPTDMNDLNHLIVK</sequence>
<feature type="signal peptide" evidence="1">
    <location>
        <begin position="1"/>
        <end position="22"/>
    </location>
</feature>
<feature type="chain" id="PRO_5009285206" description="Lipoprotein" evidence="1">
    <location>
        <begin position="23"/>
        <end position="200"/>
    </location>
</feature>
<accession>A0A1H5TLE3</accession>
<evidence type="ECO:0000313" key="2">
    <source>
        <dbReference type="EMBL" id="SEF62931.1"/>
    </source>
</evidence>
<name>A0A1H5TLE3_XYLRU</name>
<proteinExistence type="predicted"/>
<dbReference type="Proteomes" id="UP000236735">
    <property type="component" value="Unassembled WGS sequence"/>
</dbReference>
<evidence type="ECO:0000313" key="3">
    <source>
        <dbReference type="Proteomes" id="UP000236735"/>
    </source>
</evidence>
<dbReference type="AlphaFoldDB" id="A0A1H5TLE3"/>
<keyword evidence="1" id="KW-0732">Signal</keyword>
<evidence type="ECO:0008006" key="4">
    <source>
        <dbReference type="Google" id="ProtNLM"/>
    </source>
</evidence>